<dbReference type="Pfam" id="PF16486">
    <property type="entry name" value="ArgoN"/>
    <property type="match status" value="1"/>
</dbReference>
<feature type="compositionally biased region" description="Low complexity" evidence="1">
    <location>
        <begin position="1"/>
        <end position="21"/>
    </location>
</feature>
<dbReference type="HOGENOM" id="CLU_004544_4_3_1"/>
<dbReference type="Proteomes" id="UP000027222">
    <property type="component" value="Unassembled WGS sequence"/>
</dbReference>
<dbReference type="AlphaFoldDB" id="A0A067TIG9"/>
<protein>
    <recommendedName>
        <fullName evidence="2">Piwi domain-containing protein</fullName>
    </recommendedName>
</protein>
<dbReference type="InterPro" id="IPR032474">
    <property type="entry name" value="Argonaute_N"/>
</dbReference>
<dbReference type="InterPro" id="IPR012337">
    <property type="entry name" value="RNaseH-like_sf"/>
</dbReference>
<dbReference type="Pfam" id="PF08699">
    <property type="entry name" value="ArgoL1"/>
    <property type="match status" value="1"/>
</dbReference>
<sequence>MPPRGAPGRAGHPRGGANPPQGGRGGGAVRGSQPSGLPAAHVNAVGLKRPNFGTAGRRIQVQVNSFAITAIPQGRIFHYDGRSSSLYKLPARFNMELFKILQSEETEVFTPKIVYDGRKIAFAPRELPLGESRRFPVTLPQANGGGNPTRQPRIYYITLKKVAEIDVELLERYIMGQQSTEEKILMAITALNVVLRMEPNLNYPFNRRSFYTPQETRNIGGGLTLWRGIFQSIRPTIGRLVVNVDLATGVMYKEGRLLDLCIEFFNRPQGTNPRFLSPVHNFSERDRHRLARFLTGLRVLVSTTGNKTRTIRGLSSVGADTYEFATHAGNTTTVAQYFQSLGRPLQCPTVGSTAMIPLEMCTVPRGQIMRKQVPDDKVKDVLEFSTLRPDARLDSIRRGIQNLQYGQSDYVRQFGMAIDTEPLKVDVRVLNPPKLKYGSQSRQPTVVSPSIDKKFFEPAAIARWAMVVYESPNRFPDAACRDAVNGFLAACASVGVQVATREPLIKYQHGQGSVEAHLKAVGAECNARLGGFPSLLVVILPDGGNDIYTAVKQYVGIPTQCLKSNKCGRAKPQYWANVLLKVNPKMGGINVIPDASVAVLSDPLNPTIIMGADVIHPAPGATDRPSFTAVVGSVDSHSAKYVTTSRAQTGRQEIINDLKDMCKDILGLYKGYRQNVEKQKQLNPKRLIFYRDGVSEGQFKHVLELVFLMLNPEACKEMGMNPQITLVIVGKRHHNQLFPPGNIADRSGNSPAGSVIDTGIAHPTDFDFILQSHAGLLGTSQPGHYTVLADSIQALSFALCHVYARSTRSVSIPAPVYYADIVCARAKNHFDPQGNLDLTDTSTQASASGAGPGGLEAYKLGYKPLHQNQRTKMYFMLDIVYYYASSVVMPKFSPEPKFEPELLEPNAKFSSKFSKGTEPNVKSSSRFRLGGGVRT</sequence>
<dbReference type="SUPFAM" id="SSF101690">
    <property type="entry name" value="PAZ domain"/>
    <property type="match status" value="1"/>
</dbReference>
<dbReference type="Gene3D" id="3.40.50.2300">
    <property type="match status" value="1"/>
</dbReference>
<dbReference type="Gene3D" id="2.170.260.10">
    <property type="entry name" value="paz domain"/>
    <property type="match status" value="1"/>
</dbReference>
<dbReference type="PROSITE" id="PS50822">
    <property type="entry name" value="PIWI"/>
    <property type="match status" value="1"/>
</dbReference>
<dbReference type="SMART" id="SM01163">
    <property type="entry name" value="DUF1785"/>
    <property type="match status" value="1"/>
</dbReference>
<dbReference type="Pfam" id="PF16487">
    <property type="entry name" value="ArgoMid"/>
    <property type="match status" value="1"/>
</dbReference>
<dbReference type="SMART" id="SM00950">
    <property type="entry name" value="Piwi"/>
    <property type="match status" value="1"/>
</dbReference>
<dbReference type="InterPro" id="IPR032473">
    <property type="entry name" value="Argonaute_Mid_dom"/>
</dbReference>
<accession>A0A067TIG9</accession>
<evidence type="ECO:0000256" key="1">
    <source>
        <dbReference type="SAM" id="MobiDB-lite"/>
    </source>
</evidence>
<dbReference type="SUPFAM" id="SSF53098">
    <property type="entry name" value="Ribonuclease H-like"/>
    <property type="match status" value="1"/>
</dbReference>
<evidence type="ECO:0000313" key="4">
    <source>
        <dbReference type="Proteomes" id="UP000027222"/>
    </source>
</evidence>
<feature type="region of interest" description="Disordered" evidence="1">
    <location>
        <begin position="1"/>
        <end position="39"/>
    </location>
</feature>
<feature type="region of interest" description="Disordered" evidence="1">
    <location>
        <begin position="910"/>
        <end position="935"/>
    </location>
</feature>
<evidence type="ECO:0000259" key="2">
    <source>
        <dbReference type="PROSITE" id="PS50822"/>
    </source>
</evidence>
<organism evidence="3 4">
    <name type="scientific">Galerina marginata (strain CBS 339.88)</name>
    <dbReference type="NCBI Taxonomy" id="685588"/>
    <lineage>
        <taxon>Eukaryota</taxon>
        <taxon>Fungi</taxon>
        <taxon>Dikarya</taxon>
        <taxon>Basidiomycota</taxon>
        <taxon>Agaricomycotina</taxon>
        <taxon>Agaricomycetes</taxon>
        <taxon>Agaricomycetidae</taxon>
        <taxon>Agaricales</taxon>
        <taxon>Agaricineae</taxon>
        <taxon>Strophariaceae</taxon>
        <taxon>Galerina</taxon>
    </lineage>
</organism>
<dbReference type="OrthoDB" id="10252740at2759"/>
<dbReference type="InterPro" id="IPR036397">
    <property type="entry name" value="RNaseH_sf"/>
</dbReference>
<dbReference type="EMBL" id="KL142370">
    <property type="protein sequence ID" value="KDR82147.1"/>
    <property type="molecule type" value="Genomic_DNA"/>
</dbReference>
<dbReference type="Pfam" id="PF02171">
    <property type="entry name" value="Piwi"/>
    <property type="match status" value="1"/>
</dbReference>
<name>A0A067TIG9_GALM3</name>
<dbReference type="InterPro" id="IPR014811">
    <property type="entry name" value="ArgoL1"/>
</dbReference>
<keyword evidence="4" id="KW-1185">Reference proteome</keyword>
<gene>
    <name evidence="3" type="ORF">GALMADRAFT_222027</name>
</gene>
<dbReference type="InterPro" id="IPR003165">
    <property type="entry name" value="Piwi"/>
</dbReference>
<dbReference type="PANTHER" id="PTHR22891">
    <property type="entry name" value="EUKARYOTIC TRANSLATION INITIATION FACTOR 2C"/>
    <property type="match status" value="1"/>
</dbReference>
<dbReference type="Gene3D" id="3.30.420.10">
    <property type="entry name" value="Ribonuclease H-like superfamily/Ribonuclease H"/>
    <property type="match status" value="1"/>
</dbReference>
<dbReference type="InterPro" id="IPR036085">
    <property type="entry name" value="PAZ_dom_sf"/>
</dbReference>
<dbReference type="GO" id="GO:0003676">
    <property type="term" value="F:nucleic acid binding"/>
    <property type="evidence" value="ECO:0007669"/>
    <property type="project" value="InterPro"/>
</dbReference>
<feature type="domain" description="Piwi" evidence="2">
    <location>
        <begin position="556"/>
        <end position="831"/>
    </location>
</feature>
<dbReference type="Pfam" id="PF16488">
    <property type="entry name" value="ArgoL2"/>
    <property type="match status" value="1"/>
</dbReference>
<evidence type="ECO:0000313" key="3">
    <source>
        <dbReference type="EMBL" id="KDR82147.1"/>
    </source>
</evidence>
<reference evidence="4" key="1">
    <citation type="journal article" date="2014" name="Proc. Natl. Acad. Sci. U.S.A.">
        <title>Extensive sampling of basidiomycete genomes demonstrates inadequacy of the white-rot/brown-rot paradigm for wood decay fungi.</title>
        <authorList>
            <person name="Riley R."/>
            <person name="Salamov A.A."/>
            <person name="Brown D.W."/>
            <person name="Nagy L.G."/>
            <person name="Floudas D."/>
            <person name="Held B.W."/>
            <person name="Levasseur A."/>
            <person name="Lombard V."/>
            <person name="Morin E."/>
            <person name="Otillar R."/>
            <person name="Lindquist E.A."/>
            <person name="Sun H."/>
            <person name="LaButti K.M."/>
            <person name="Schmutz J."/>
            <person name="Jabbour D."/>
            <person name="Luo H."/>
            <person name="Baker S.E."/>
            <person name="Pisabarro A.G."/>
            <person name="Walton J.D."/>
            <person name="Blanchette R.A."/>
            <person name="Henrissat B."/>
            <person name="Martin F."/>
            <person name="Cullen D."/>
            <person name="Hibbett D.S."/>
            <person name="Grigoriev I.V."/>
        </authorList>
    </citation>
    <scope>NUCLEOTIDE SEQUENCE [LARGE SCALE GENOMIC DNA]</scope>
    <source>
        <strain evidence="4">CBS 339.88</strain>
    </source>
</reference>
<dbReference type="InterPro" id="IPR032472">
    <property type="entry name" value="ArgoL2"/>
</dbReference>
<dbReference type="STRING" id="685588.A0A067TIG9"/>
<proteinExistence type="predicted"/>